<protein>
    <recommendedName>
        <fullName evidence="4">Peptidase C14 caspase domain-containing protein</fullName>
    </recommendedName>
</protein>
<name>A0A5N5QGP5_9AGAM</name>
<evidence type="ECO:0000256" key="1">
    <source>
        <dbReference type="ARBA" id="ARBA00022703"/>
    </source>
</evidence>
<dbReference type="InterPro" id="IPR029030">
    <property type="entry name" value="Caspase-like_dom_sf"/>
</dbReference>
<dbReference type="GO" id="GO:0004197">
    <property type="term" value="F:cysteine-type endopeptidase activity"/>
    <property type="evidence" value="ECO:0007669"/>
    <property type="project" value="InterPro"/>
</dbReference>
<dbReference type="OrthoDB" id="3136640at2759"/>
<proteinExistence type="predicted"/>
<keyword evidence="2" id="KW-0378">Hydrolase</keyword>
<comment type="caution">
    <text evidence="5">The sequence shown here is derived from an EMBL/GenBank/DDBJ whole genome shotgun (WGS) entry which is preliminary data.</text>
</comment>
<gene>
    <name evidence="5" type="ORF">CTheo_5619</name>
</gene>
<evidence type="ECO:0000259" key="4">
    <source>
        <dbReference type="Pfam" id="PF00656"/>
    </source>
</evidence>
<dbReference type="InterPro" id="IPR011600">
    <property type="entry name" value="Pept_C14_caspase"/>
</dbReference>
<evidence type="ECO:0000313" key="5">
    <source>
        <dbReference type="EMBL" id="KAB5590925.1"/>
    </source>
</evidence>
<dbReference type="AlphaFoldDB" id="A0A5N5QGP5"/>
<evidence type="ECO:0000313" key="6">
    <source>
        <dbReference type="Proteomes" id="UP000383932"/>
    </source>
</evidence>
<dbReference type="Gene3D" id="3.40.50.1460">
    <property type="match status" value="1"/>
</dbReference>
<keyword evidence="2" id="KW-0788">Thiol protease</keyword>
<feature type="compositionally biased region" description="Polar residues" evidence="3">
    <location>
        <begin position="53"/>
        <end position="67"/>
    </location>
</feature>
<dbReference type="Pfam" id="PF00656">
    <property type="entry name" value="Peptidase_C14"/>
    <property type="match status" value="1"/>
</dbReference>
<feature type="compositionally biased region" description="Polar residues" evidence="3">
    <location>
        <begin position="33"/>
        <end position="43"/>
    </location>
</feature>
<dbReference type="GO" id="GO:0006508">
    <property type="term" value="P:proteolysis"/>
    <property type="evidence" value="ECO:0007669"/>
    <property type="project" value="InterPro"/>
</dbReference>
<dbReference type="EMBL" id="SSOP01000135">
    <property type="protein sequence ID" value="KAB5590925.1"/>
    <property type="molecule type" value="Genomic_DNA"/>
</dbReference>
<evidence type="ECO:0000256" key="3">
    <source>
        <dbReference type="SAM" id="MobiDB-lite"/>
    </source>
</evidence>
<feature type="region of interest" description="Disordered" evidence="3">
    <location>
        <begin position="33"/>
        <end position="67"/>
    </location>
</feature>
<sequence>MVPPPSPRLRETELCNSALPPVLGLCVESTSPLPMLQGPQNSQADHKGLQGSFERQPSASDPTPSRCHTTIRAESQCSNASFMTAPSVGRRLLIIGGGRKNSSQAGYAGTFSRLDGIPNDRDNLRSAFEPRGYSVHTMVDVEYNRVQILQNIAHFLSTAVEGDIRVIVFTGHATRIGCGDDRRIVLIPSNCPAEEDAISANSWYETVRTHAAPGVVVISIFATCYSGAIPPSLDSDNAGTINTTLKDFAFHLEKLHTQHPESASGPTHIALTSSGDAQSSYEYFAPSRSNTPRLHDHFLWALAEAVKRPNIGDWEPFVETLQNSFNFVRAVSLTLRPGSNESNGSYEFPNNLDWVLSHPQSPRLAIPGGRLPVRA</sequence>
<keyword evidence="1" id="KW-0053">Apoptosis</keyword>
<feature type="domain" description="Peptidase C14 caspase" evidence="4">
    <location>
        <begin position="107"/>
        <end position="310"/>
    </location>
</feature>
<keyword evidence="6" id="KW-1185">Reference proteome</keyword>
<organism evidence="5 6">
    <name type="scientific">Ceratobasidium theobromae</name>
    <dbReference type="NCBI Taxonomy" id="1582974"/>
    <lineage>
        <taxon>Eukaryota</taxon>
        <taxon>Fungi</taxon>
        <taxon>Dikarya</taxon>
        <taxon>Basidiomycota</taxon>
        <taxon>Agaricomycotina</taxon>
        <taxon>Agaricomycetes</taxon>
        <taxon>Cantharellales</taxon>
        <taxon>Ceratobasidiaceae</taxon>
        <taxon>Ceratobasidium</taxon>
    </lineage>
</organism>
<accession>A0A5N5QGP5</accession>
<dbReference type="SUPFAM" id="SSF52129">
    <property type="entry name" value="Caspase-like"/>
    <property type="match status" value="1"/>
</dbReference>
<dbReference type="GO" id="GO:0006915">
    <property type="term" value="P:apoptotic process"/>
    <property type="evidence" value="ECO:0007669"/>
    <property type="project" value="UniProtKB-KW"/>
</dbReference>
<keyword evidence="2" id="KW-0645">Protease</keyword>
<evidence type="ECO:0000256" key="2">
    <source>
        <dbReference type="ARBA" id="ARBA00022807"/>
    </source>
</evidence>
<dbReference type="Proteomes" id="UP000383932">
    <property type="component" value="Unassembled WGS sequence"/>
</dbReference>
<reference evidence="5 6" key="1">
    <citation type="journal article" date="2019" name="Fungal Biol. Biotechnol.">
        <title>Draft genome sequence of fastidious pathogen Ceratobasidium theobromae, which causes vascular-streak dieback in Theobroma cacao.</title>
        <authorList>
            <person name="Ali S.S."/>
            <person name="Asman A."/>
            <person name="Shao J."/>
            <person name="Firmansyah A.P."/>
            <person name="Susilo A.W."/>
            <person name="Rosmana A."/>
            <person name="McMahon P."/>
            <person name="Junaid M."/>
            <person name="Guest D."/>
            <person name="Kheng T.Y."/>
            <person name="Meinhardt L.W."/>
            <person name="Bailey B.A."/>
        </authorList>
    </citation>
    <scope>NUCLEOTIDE SEQUENCE [LARGE SCALE GENOMIC DNA]</scope>
    <source>
        <strain evidence="5 6">CT2</strain>
    </source>
</reference>